<dbReference type="Proteomes" id="UP000189739">
    <property type="component" value="Unassembled WGS sequence"/>
</dbReference>
<comment type="caution">
    <text evidence="1">The sequence shown here is derived from an EMBL/GenBank/DDBJ whole genome shotgun (WGS) entry which is preliminary data.</text>
</comment>
<evidence type="ECO:0000313" key="2">
    <source>
        <dbReference type="Proteomes" id="UP000189739"/>
    </source>
</evidence>
<proteinExistence type="predicted"/>
<organism evidence="1 2">
    <name type="scientific">Mucilaginibacter pedocola</name>
    <dbReference type="NCBI Taxonomy" id="1792845"/>
    <lineage>
        <taxon>Bacteria</taxon>
        <taxon>Pseudomonadati</taxon>
        <taxon>Bacteroidota</taxon>
        <taxon>Sphingobacteriia</taxon>
        <taxon>Sphingobacteriales</taxon>
        <taxon>Sphingobacteriaceae</taxon>
        <taxon>Mucilaginibacter</taxon>
    </lineage>
</organism>
<dbReference type="EMBL" id="MBTF01000012">
    <property type="protein sequence ID" value="OOQ59424.1"/>
    <property type="molecule type" value="Genomic_DNA"/>
</dbReference>
<dbReference type="OrthoDB" id="1003670at2"/>
<gene>
    <name evidence="1" type="ORF">BC343_04375</name>
</gene>
<dbReference type="STRING" id="1792845.BC343_04375"/>
<name>A0A1S9PEQ9_9SPHI</name>
<protein>
    <submittedName>
        <fullName evidence="1">Uncharacterized protein</fullName>
    </submittedName>
</protein>
<dbReference type="RefSeq" id="WP_078348153.1">
    <property type="nucleotide sequence ID" value="NZ_MBTF01000012.1"/>
</dbReference>
<accession>A0A1S9PEQ9</accession>
<sequence length="94" mass="10692">MESTDHQNEDFTSQMVRYAKYLHEQGWTADKIKAALISHGLDETNAAFITDSFSKKQLTFRCKKKAPVKKANNGGKAEFVFTCIEILAEVLLFF</sequence>
<keyword evidence="2" id="KW-1185">Reference proteome</keyword>
<reference evidence="1 2" key="1">
    <citation type="submission" date="2016-07" db="EMBL/GenBank/DDBJ databases">
        <title>Genomic analysis of zinc-resistant bacterium Mucilaginibacter pedocola TBZ30.</title>
        <authorList>
            <person name="Huang J."/>
            <person name="Tang J."/>
        </authorList>
    </citation>
    <scope>NUCLEOTIDE SEQUENCE [LARGE SCALE GENOMIC DNA]</scope>
    <source>
        <strain evidence="1 2">TBZ30</strain>
    </source>
</reference>
<evidence type="ECO:0000313" key="1">
    <source>
        <dbReference type="EMBL" id="OOQ59424.1"/>
    </source>
</evidence>
<dbReference type="AlphaFoldDB" id="A0A1S9PEQ9"/>